<accession>A0AAV4GS51</accession>
<feature type="non-terminal residue" evidence="2">
    <location>
        <position position="468"/>
    </location>
</feature>
<evidence type="ECO:0000256" key="1">
    <source>
        <dbReference type="SAM" id="MobiDB-lite"/>
    </source>
</evidence>
<sequence length="468" mass="49899">MRPCAAAPRRAAGSFSKTTHGGGAPTETSTFDKQFLMKSWLSCPSVALPSTGVEWVWFPPEAEILVQKICKEAAASGVATGKFSPALVSAPGELKGLLDILRLRFVSAKLDVPDEFGLLDRMWGQVASANRLLSRPTVLAKEARAQARLAGKGLVLQVFSIFNNAQQAVAAWDGDPKGGAGFVKASMSCIESLACGLKWAYAALANEAASFAGGGPQVMVADSLYDFSVYWENFGLQTSEARQSFDALVQALDKADTMKKEYKTTLVNDVVAHFNDAIVLAEALGRYPKPEAADTRDRKLEKADAWDAANFIFSGVSQRQLGGIIGPDLPTDVVFEPDSVGDSLELRAALESLFASRAAELLPRAAINFQPSPSRYSLPFQARPCAAAAVTVQEILTPQLSAPPLSEDFLPPPPPPLPFEAFQPSPLSEAFPPPPLLAFSKDNELVPPPPPPSLAFSGDNELVPPPPP</sequence>
<dbReference type="AlphaFoldDB" id="A0AAV4GS51"/>
<feature type="compositionally biased region" description="Low complexity" evidence="1">
    <location>
        <begin position="1"/>
        <end position="12"/>
    </location>
</feature>
<keyword evidence="3" id="KW-1185">Reference proteome</keyword>
<feature type="compositionally biased region" description="Low complexity" evidence="1">
    <location>
        <begin position="419"/>
        <end position="430"/>
    </location>
</feature>
<gene>
    <name evidence="2" type="ORF">ElyMa_002515600</name>
</gene>
<comment type="caution">
    <text evidence="2">The sequence shown here is derived from an EMBL/GenBank/DDBJ whole genome shotgun (WGS) entry which is preliminary data.</text>
</comment>
<organism evidence="2 3">
    <name type="scientific">Elysia marginata</name>
    <dbReference type="NCBI Taxonomy" id="1093978"/>
    <lineage>
        <taxon>Eukaryota</taxon>
        <taxon>Metazoa</taxon>
        <taxon>Spiralia</taxon>
        <taxon>Lophotrochozoa</taxon>
        <taxon>Mollusca</taxon>
        <taxon>Gastropoda</taxon>
        <taxon>Heterobranchia</taxon>
        <taxon>Euthyneura</taxon>
        <taxon>Panpulmonata</taxon>
        <taxon>Sacoglossa</taxon>
        <taxon>Placobranchoidea</taxon>
        <taxon>Plakobranchidae</taxon>
        <taxon>Elysia</taxon>
    </lineage>
</organism>
<name>A0AAV4GS51_9GAST</name>
<evidence type="ECO:0000313" key="2">
    <source>
        <dbReference type="EMBL" id="GFR88363.1"/>
    </source>
</evidence>
<reference evidence="2 3" key="1">
    <citation type="journal article" date="2021" name="Elife">
        <title>Chloroplast acquisition without the gene transfer in kleptoplastic sea slugs, Plakobranchus ocellatus.</title>
        <authorList>
            <person name="Maeda T."/>
            <person name="Takahashi S."/>
            <person name="Yoshida T."/>
            <person name="Shimamura S."/>
            <person name="Takaki Y."/>
            <person name="Nagai Y."/>
            <person name="Toyoda A."/>
            <person name="Suzuki Y."/>
            <person name="Arimoto A."/>
            <person name="Ishii H."/>
            <person name="Satoh N."/>
            <person name="Nishiyama T."/>
            <person name="Hasebe M."/>
            <person name="Maruyama T."/>
            <person name="Minagawa J."/>
            <person name="Obokata J."/>
            <person name="Shigenobu S."/>
        </authorList>
    </citation>
    <scope>NUCLEOTIDE SEQUENCE [LARGE SCALE GENOMIC DNA]</scope>
</reference>
<feature type="region of interest" description="Disordered" evidence="1">
    <location>
        <begin position="1"/>
        <end position="26"/>
    </location>
</feature>
<proteinExistence type="predicted"/>
<dbReference type="EMBL" id="BMAT01005154">
    <property type="protein sequence ID" value="GFR88363.1"/>
    <property type="molecule type" value="Genomic_DNA"/>
</dbReference>
<dbReference type="Proteomes" id="UP000762676">
    <property type="component" value="Unassembled WGS sequence"/>
</dbReference>
<evidence type="ECO:0000313" key="3">
    <source>
        <dbReference type="Proteomes" id="UP000762676"/>
    </source>
</evidence>
<protein>
    <recommendedName>
        <fullName evidence="4">BRO1 domain-containing protein</fullName>
    </recommendedName>
</protein>
<feature type="region of interest" description="Disordered" evidence="1">
    <location>
        <begin position="403"/>
        <end position="468"/>
    </location>
</feature>
<evidence type="ECO:0008006" key="4">
    <source>
        <dbReference type="Google" id="ProtNLM"/>
    </source>
</evidence>